<dbReference type="EMBL" id="CP104395">
    <property type="protein sequence ID" value="WEL19139.1"/>
    <property type="molecule type" value="Genomic_DNA"/>
</dbReference>
<reference evidence="3 4" key="1">
    <citation type="submission" date="2022-09" db="EMBL/GenBank/DDBJ databases">
        <title>Xylan utilization by haloarchaea-nanohaloarchaea associations.</title>
        <authorList>
            <person name="Yakimov M."/>
        </authorList>
    </citation>
    <scope>NUCLEOTIDE SEQUENCE [LARGE SCALE GENOMIC DNA]</scope>
    <source>
        <strain evidence="3 4">SVXNc</strain>
    </source>
</reference>
<dbReference type="InterPro" id="IPR057169">
    <property type="entry name" value="DUF7847"/>
</dbReference>
<evidence type="ECO:0000313" key="4">
    <source>
        <dbReference type="Proteomes" id="UP001218034"/>
    </source>
</evidence>
<dbReference type="Proteomes" id="UP001218034">
    <property type="component" value="Chromosome"/>
</dbReference>
<feature type="transmembrane region" description="Helical" evidence="1">
    <location>
        <begin position="205"/>
        <end position="226"/>
    </location>
</feature>
<dbReference type="RefSeq" id="WP_347722011.1">
    <property type="nucleotide sequence ID" value="NZ_CP104395.1"/>
</dbReference>
<keyword evidence="1" id="KW-1133">Transmembrane helix</keyword>
<feature type="domain" description="DUF7847" evidence="2">
    <location>
        <begin position="3"/>
        <end position="229"/>
    </location>
</feature>
<gene>
    <name evidence="3" type="ORF">SVXNc_0107</name>
</gene>
<dbReference type="GeneID" id="90589542"/>
<feature type="transmembrane region" description="Helical" evidence="1">
    <location>
        <begin position="21"/>
        <end position="43"/>
    </location>
</feature>
<name>A0ABY8CD45_9ARCH</name>
<evidence type="ECO:0000313" key="3">
    <source>
        <dbReference type="EMBL" id="WEL19139.1"/>
    </source>
</evidence>
<sequence length="233" mass="25113">MELDIFEALSDGFERTFQKNGLMLAGLYFILGLVTTAASQTLAQSNLYDPIGVGTALALPVPIEAAAVIAGVAYLASLVLTIVSIRTFVSEETETIREEFYSRNMLMAALNLIAGGLAFALIVAAGFIALIIPGFFLLTALYYWNVYVTVEDENFIEALESSWNLTEGHRFKLFVLGATVLVGTGVFTSFFGLPSFFGFELAGALLGQIASAITGVFTIATMAQAYNQLRQLE</sequence>
<accession>A0ABY8CD45</accession>
<dbReference type="Pfam" id="PF25231">
    <property type="entry name" value="DUF7847"/>
    <property type="match status" value="1"/>
</dbReference>
<feature type="transmembrane region" description="Helical" evidence="1">
    <location>
        <begin position="110"/>
        <end position="143"/>
    </location>
</feature>
<keyword evidence="4" id="KW-1185">Reference proteome</keyword>
<keyword evidence="1" id="KW-0472">Membrane</keyword>
<evidence type="ECO:0000259" key="2">
    <source>
        <dbReference type="Pfam" id="PF25231"/>
    </source>
</evidence>
<organism evidence="3 4">
    <name type="scientific">Candidatus Nanohalococcus occultus</name>
    <dbReference type="NCBI Taxonomy" id="2978047"/>
    <lineage>
        <taxon>Archaea</taxon>
        <taxon>Candidatus Nanohalarchaeota</taxon>
        <taxon>Candidatus Nanohalarchaeota incertae sedis</taxon>
        <taxon>Candidatus Nanohalococcus</taxon>
    </lineage>
</organism>
<keyword evidence="1" id="KW-0812">Transmembrane</keyword>
<feature type="transmembrane region" description="Helical" evidence="1">
    <location>
        <begin position="63"/>
        <end position="89"/>
    </location>
</feature>
<feature type="transmembrane region" description="Helical" evidence="1">
    <location>
        <begin position="173"/>
        <end position="193"/>
    </location>
</feature>
<protein>
    <submittedName>
        <fullName evidence="3">Membrane protein</fullName>
    </submittedName>
</protein>
<evidence type="ECO:0000256" key="1">
    <source>
        <dbReference type="SAM" id="Phobius"/>
    </source>
</evidence>
<proteinExistence type="predicted"/>